<feature type="coiled-coil region" evidence="1">
    <location>
        <begin position="267"/>
        <end position="294"/>
    </location>
</feature>
<reference evidence="3" key="1">
    <citation type="submission" date="2023-08" db="EMBL/GenBank/DDBJ databases">
        <title>Black Yeasts Isolated from many extreme environments.</title>
        <authorList>
            <person name="Coleine C."/>
            <person name="Stajich J.E."/>
            <person name="Selbmann L."/>
        </authorList>
    </citation>
    <scope>NUCLEOTIDE SEQUENCE</scope>
    <source>
        <strain evidence="3">CCFEE 5810</strain>
    </source>
</reference>
<organism evidence="3 4">
    <name type="scientific">Elasticomyces elasticus</name>
    <dbReference type="NCBI Taxonomy" id="574655"/>
    <lineage>
        <taxon>Eukaryota</taxon>
        <taxon>Fungi</taxon>
        <taxon>Dikarya</taxon>
        <taxon>Ascomycota</taxon>
        <taxon>Pezizomycotina</taxon>
        <taxon>Dothideomycetes</taxon>
        <taxon>Dothideomycetidae</taxon>
        <taxon>Mycosphaerellales</taxon>
        <taxon>Teratosphaeriaceae</taxon>
        <taxon>Elasticomyces</taxon>
    </lineage>
</organism>
<keyword evidence="1" id="KW-0175">Coiled coil</keyword>
<feature type="coiled-coil region" evidence="1">
    <location>
        <begin position="119"/>
        <end position="174"/>
    </location>
</feature>
<evidence type="ECO:0000313" key="3">
    <source>
        <dbReference type="EMBL" id="KAK5696167.1"/>
    </source>
</evidence>
<comment type="caution">
    <text evidence="3">The sequence shown here is derived from an EMBL/GenBank/DDBJ whole genome shotgun (WGS) entry which is preliminary data.</text>
</comment>
<dbReference type="EMBL" id="JAVRQU010000013">
    <property type="protein sequence ID" value="KAK5696167.1"/>
    <property type="molecule type" value="Genomic_DNA"/>
</dbReference>
<feature type="coiled-coil region" evidence="1">
    <location>
        <begin position="200"/>
        <end position="234"/>
    </location>
</feature>
<accession>A0AAN8A0E6</accession>
<dbReference type="Proteomes" id="UP001310594">
    <property type="component" value="Unassembled WGS sequence"/>
</dbReference>
<feature type="compositionally biased region" description="Low complexity" evidence="2">
    <location>
        <begin position="40"/>
        <end position="65"/>
    </location>
</feature>
<name>A0AAN8A0E6_9PEZI</name>
<evidence type="ECO:0000313" key="4">
    <source>
        <dbReference type="Proteomes" id="UP001310594"/>
    </source>
</evidence>
<feature type="region of interest" description="Disordered" evidence="2">
    <location>
        <begin position="31"/>
        <end position="103"/>
    </location>
</feature>
<gene>
    <name evidence="3" type="ORF">LTR97_008587</name>
</gene>
<proteinExistence type="predicted"/>
<sequence length="296" mass="33398">MPSTNFPSLVSRGKYKLRILFHFKQPDTTGFEPLHSKSFSETTESTHDISTTSTTSAAAEKPAASLQPSTILTPTKDDLLAPSTVPPQTRRHSDPTGLPPPKRFNTLTYKPGVLFGRALRNETNAHKQTKTKLQESRTEVNRLATLSAGYSHHIRHLRDEQATVQAELDASKKQAEGHVETIALREREKEWLGTRIDFYMSELRKKEKHCKSHVKELERAVEKDRDVLKAVRGRTWVPGWCWKAKVAELVLRNQGLDKVASERGFMIEEQGAVIESLKLRLAAAEAEFEGWEGTSF</sequence>
<evidence type="ECO:0000256" key="1">
    <source>
        <dbReference type="SAM" id="Coils"/>
    </source>
</evidence>
<evidence type="ECO:0000256" key="2">
    <source>
        <dbReference type="SAM" id="MobiDB-lite"/>
    </source>
</evidence>
<dbReference type="AlphaFoldDB" id="A0AAN8A0E6"/>
<protein>
    <submittedName>
        <fullName evidence="3">Uncharacterized protein</fullName>
    </submittedName>
</protein>